<dbReference type="SMART" id="SM00668">
    <property type="entry name" value="CTLH"/>
    <property type="match status" value="1"/>
</dbReference>
<dbReference type="InterPro" id="IPR054532">
    <property type="entry name" value="TPL_SMU1_LisH-like"/>
</dbReference>
<dbReference type="InterPro" id="IPR027728">
    <property type="entry name" value="Topless_fam"/>
</dbReference>
<dbReference type="PROSITE" id="PS50897">
    <property type="entry name" value="CTLH"/>
    <property type="match status" value="1"/>
</dbReference>
<dbReference type="PANTHER" id="PTHR44083:SF22">
    <property type="entry name" value="PROTEIN TPR3-LIKE"/>
    <property type="match status" value="1"/>
</dbReference>
<evidence type="ECO:0000313" key="4">
    <source>
        <dbReference type="EMBL" id="ONK78946.1"/>
    </source>
</evidence>
<dbReference type="Gramene" id="ONK78946">
    <property type="protein sequence ID" value="ONK78946"/>
    <property type="gene ID" value="A4U43_C01F1300"/>
</dbReference>
<dbReference type="InterPro" id="IPR054080">
    <property type="entry name" value="TPR1-like_2nd"/>
</dbReference>
<dbReference type="PANTHER" id="PTHR44083">
    <property type="entry name" value="TOPLESS-RELATED PROTEIN 1-RELATED"/>
    <property type="match status" value="1"/>
</dbReference>
<dbReference type="Pfam" id="PF17814">
    <property type="entry name" value="LisH_TPL"/>
    <property type="match status" value="1"/>
</dbReference>
<organism evidence="4 5">
    <name type="scientific">Asparagus officinalis</name>
    <name type="common">Garden asparagus</name>
    <dbReference type="NCBI Taxonomy" id="4686"/>
    <lineage>
        <taxon>Eukaryota</taxon>
        <taxon>Viridiplantae</taxon>
        <taxon>Streptophyta</taxon>
        <taxon>Embryophyta</taxon>
        <taxon>Tracheophyta</taxon>
        <taxon>Spermatophyta</taxon>
        <taxon>Magnoliopsida</taxon>
        <taxon>Liliopsida</taxon>
        <taxon>Asparagales</taxon>
        <taxon>Asparagaceae</taxon>
        <taxon>Asparagoideae</taxon>
        <taxon>Asparagus</taxon>
    </lineage>
</organism>
<name>A0A5P1FKU5_ASPOF</name>
<dbReference type="InterPro" id="IPR006595">
    <property type="entry name" value="CTLH_C"/>
</dbReference>
<protein>
    <recommendedName>
        <fullName evidence="3">CTLH domain-containing protein</fullName>
    </recommendedName>
</protein>
<keyword evidence="5" id="KW-1185">Reference proteome</keyword>
<proteinExistence type="predicted"/>
<keyword evidence="2" id="KW-0677">Repeat</keyword>
<gene>
    <name evidence="4" type="ORF">A4U43_C01F1300</name>
</gene>
<sequence length="445" mass="50517">MSRLSEIIILILQFLKEHNLKETIHILEQESGVFFNMKHFEEAVLAGEWEKAERYLSGFTKLDDNQISKKIFFMIRRNKYIETLQRHDVSKACEILMKDLKVFSEVDEGLFKELTQLLTLEDFREKAKLSKYIDTRSARILAINELRKLIKANPLFEDILQFPDMKESRLKTLLNQSLHWQHMRCKNPRSQPEFKSLFFDHSCPQASEAIMPSPAPPPIKLTSKSSPSPMNPIAKPTTMNMTAKPVPSWLNLVANPVLPTMNPIAKPSPQIEKISPPPMNPIAKPAPRPMKVNSKHACPTMNLTAKPVPLMKLPMNPTAKLSGFPLIRPPEPAADDGSTKVAAEIPSRMAPYRTSCEFTGQVPSNAPPPKPRPAISAADFDKPIELDVPPITASLLNVIYQQILIMGLRNEVLRENLMRYCRNGAPISNRIHALLKSFQERYFLF</sequence>
<dbReference type="Pfam" id="PF21359">
    <property type="entry name" value="zf_topless"/>
    <property type="match status" value="1"/>
</dbReference>
<evidence type="ECO:0000313" key="5">
    <source>
        <dbReference type="Proteomes" id="UP000243459"/>
    </source>
</evidence>
<accession>A0A5P1FKU5</accession>
<dbReference type="Proteomes" id="UP000243459">
    <property type="component" value="Chromosome 1"/>
</dbReference>
<dbReference type="SMART" id="SM00667">
    <property type="entry name" value="LisH"/>
    <property type="match status" value="1"/>
</dbReference>
<keyword evidence="1" id="KW-0853">WD repeat</keyword>
<dbReference type="InterPro" id="IPR048419">
    <property type="entry name" value="Topless_Znf"/>
</dbReference>
<dbReference type="EMBL" id="CM007381">
    <property type="protein sequence ID" value="ONK78946.1"/>
    <property type="molecule type" value="Genomic_DNA"/>
</dbReference>
<dbReference type="Pfam" id="PF21889">
    <property type="entry name" value="TPR1-like_2nd"/>
    <property type="match status" value="1"/>
</dbReference>
<dbReference type="GO" id="GO:0006355">
    <property type="term" value="P:regulation of DNA-templated transcription"/>
    <property type="evidence" value="ECO:0007669"/>
    <property type="project" value="InterPro"/>
</dbReference>
<evidence type="ECO:0000256" key="2">
    <source>
        <dbReference type="ARBA" id="ARBA00022737"/>
    </source>
</evidence>
<dbReference type="InterPro" id="IPR006594">
    <property type="entry name" value="LisH"/>
</dbReference>
<reference evidence="5" key="1">
    <citation type="journal article" date="2017" name="Nat. Commun.">
        <title>The asparagus genome sheds light on the origin and evolution of a young Y chromosome.</title>
        <authorList>
            <person name="Harkess A."/>
            <person name="Zhou J."/>
            <person name="Xu C."/>
            <person name="Bowers J.E."/>
            <person name="Van der Hulst R."/>
            <person name="Ayyampalayam S."/>
            <person name="Mercati F."/>
            <person name="Riccardi P."/>
            <person name="McKain M.R."/>
            <person name="Kakrana A."/>
            <person name="Tang H."/>
            <person name="Ray J."/>
            <person name="Groenendijk J."/>
            <person name="Arikit S."/>
            <person name="Mathioni S.M."/>
            <person name="Nakano M."/>
            <person name="Shan H."/>
            <person name="Telgmann-Rauber A."/>
            <person name="Kanno A."/>
            <person name="Yue Z."/>
            <person name="Chen H."/>
            <person name="Li W."/>
            <person name="Chen Y."/>
            <person name="Xu X."/>
            <person name="Zhang Y."/>
            <person name="Luo S."/>
            <person name="Chen H."/>
            <person name="Gao J."/>
            <person name="Mao Z."/>
            <person name="Pires J.C."/>
            <person name="Luo M."/>
            <person name="Kudrna D."/>
            <person name="Wing R.A."/>
            <person name="Meyers B.C."/>
            <person name="Yi K."/>
            <person name="Kong H."/>
            <person name="Lavrijsen P."/>
            <person name="Sunseri F."/>
            <person name="Falavigna A."/>
            <person name="Ye Y."/>
            <person name="Leebens-Mack J.H."/>
            <person name="Chen G."/>
        </authorList>
    </citation>
    <scope>NUCLEOTIDE SEQUENCE [LARGE SCALE GENOMIC DNA]</scope>
    <source>
        <strain evidence="5">cv. DH0086</strain>
    </source>
</reference>
<dbReference type="AlphaFoldDB" id="A0A5P1FKU5"/>
<evidence type="ECO:0000256" key="1">
    <source>
        <dbReference type="ARBA" id="ARBA00022574"/>
    </source>
</evidence>
<evidence type="ECO:0000259" key="3">
    <source>
        <dbReference type="PROSITE" id="PS50897"/>
    </source>
</evidence>
<feature type="domain" description="CTLH" evidence="3">
    <location>
        <begin position="33"/>
        <end position="91"/>
    </location>
</feature>
<dbReference type="PROSITE" id="PS50896">
    <property type="entry name" value="LISH"/>
    <property type="match status" value="1"/>
</dbReference>